<dbReference type="RefSeq" id="WP_237877103.1">
    <property type="nucleotide sequence ID" value="NZ_JAKLTR010000030.1"/>
</dbReference>
<dbReference type="EMBL" id="JAKLTR010000030">
    <property type="protein sequence ID" value="MCG2618034.1"/>
    <property type="molecule type" value="Genomic_DNA"/>
</dbReference>
<gene>
    <name evidence="1" type="ORF">LZZ85_27270</name>
</gene>
<keyword evidence="2" id="KW-1185">Reference proteome</keyword>
<protein>
    <submittedName>
        <fullName evidence="1">Uncharacterized protein</fullName>
    </submittedName>
</protein>
<organism evidence="1 2">
    <name type="scientific">Terrimonas ginsenosidimutans</name>
    <dbReference type="NCBI Taxonomy" id="2908004"/>
    <lineage>
        <taxon>Bacteria</taxon>
        <taxon>Pseudomonadati</taxon>
        <taxon>Bacteroidota</taxon>
        <taxon>Chitinophagia</taxon>
        <taxon>Chitinophagales</taxon>
        <taxon>Chitinophagaceae</taxon>
        <taxon>Terrimonas</taxon>
    </lineage>
</organism>
<accession>A0ABS9L0C7</accession>
<proteinExistence type="predicted"/>
<comment type="caution">
    <text evidence="1">The sequence shown here is derived from an EMBL/GenBank/DDBJ whole genome shotgun (WGS) entry which is preliminary data.</text>
</comment>
<evidence type="ECO:0000313" key="1">
    <source>
        <dbReference type="EMBL" id="MCG2618034.1"/>
    </source>
</evidence>
<dbReference type="Proteomes" id="UP001165367">
    <property type="component" value="Unassembled WGS sequence"/>
</dbReference>
<evidence type="ECO:0000313" key="2">
    <source>
        <dbReference type="Proteomes" id="UP001165367"/>
    </source>
</evidence>
<reference evidence="1" key="1">
    <citation type="submission" date="2022-01" db="EMBL/GenBank/DDBJ databases">
        <authorList>
            <person name="Jo J.-H."/>
            <person name="Im W.-T."/>
        </authorList>
    </citation>
    <scope>NUCLEOTIDE SEQUENCE</scope>
    <source>
        <strain evidence="1">NA20</strain>
    </source>
</reference>
<sequence>MKKRYFMYFDVMGYVVDEFGGYRSVTWGGGTYARGTLIKQIAYVIRRLLIDLGPDIDNQGEPDLQAKVEKKRYSDLGV</sequence>
<name>A0ABS9L0C7_9BACT</name>